<organism evidence="3 4">
    <name type="scientific">Weeksella virosa (strain ATCC 43766 / DSM 16922 / JCM 21250 / CCUG 30538 / CDC 9751 / IAM 14551 / NBRC 16016 / NCTC 11634 / CL345/78)</name>
    <dbReference type="NCBI Taxonomy" id="865938"/>
    <lineage>
        <taxon>Bacteria</taxon>
        <taxon>Pseudomonadati</taxon>
        <taxon>Bacteroidota</taxon>
        <taxon>Flavobacteriia</taxon>
        <taxon>Flavobacteriales</taxon>
        <taxon>Weeksellaceae</taxon>
        <taxon>Weeksella</taxon>
    </lineage>
</organism>
<dbReference type="GO" id="GO:0000287">
    <property type="term" value="F:magnesium ion binding"/>
    <property type="evidence" value="ECO:0007669"/>
    <property type="project" value="InterPro"/>
</dbReference>
<proteinExistence type="predicted"/>
<reference evidence="3 4" key="1">
    <citation type="journal article" date="2011" name="Stand. Genomic Sci.">
        <title>Complete genome sequence of Weeksella virosa type strain (9751).</title>
        <authorList>
            <person name="Lang E."/>
            <person name="Teshima H."/>
            <person name="Lucas S."/>
            <person name="Lapidus A."/>
            <person name="Hammon N."/>
            <person name="Deshpande S."/>
            <person name="Nolan M."/>
            <person name="Cheng J.F."/>
            <person name="Pitluck S."/>
            <person name="Liolios K."/>
            <person name="Pagani I."/>
            <person name="Mikhailova N."/>
            <person name="Ivanova N."/>
            <person name="Mavromatis K."/>
            <person name="Pati A."/>
            <person name="Tapia R."/>
            <person name="Han C."/>
            <person name="Goodwin L."/>
            <person name="Chen A."/>
            <person name="Palaniappan K."/>
            <person name="Land M."/>
            <person name="Hauser L."/>
            <person name="Chang Y.J."/>
            <person name="Jeffries C.D."/>
            <person name="Brambilla E.M."/>
            <person name="Kopitz M."/>
            <person name="Rohde M."/>
            <person name="Goker M."/>
            <person name="Tindall B.J."/>
            <person name="Detter J.C."/>
            <person name="Woyke T."/>
            <person name="Bristow J."/>
            <person name="Eisen J.A."/>
            <person name="Markowitz V."/>
            <person name="Hugenholtz P."/>
            <person name="Klenk H.P."/>
            <person name="Kyrpides N.C."/>
        </authorList>
    </citation>
    <scope>NUCLEOTIDE SEQUENCE [LARGE SCALE GENOMIC DNA]</scope>
    <source>
        <strain evidence="4">ATCC 43766 / DSM 16922 / JCM 21250 / NBRC 16016 / NCTC 11634 / CL345/78</strain>
    </source>
</reference>
<dbReference type="KEGG" id="wvi:Weevi_0753"/>
<dbReference type="OrthoDB" id="1190494at2"/>
<dbReference type="RefSeq" id="WP_013597858.1">
    <property type="nucleotide sequence ID" value="NC_015144.1"/>
</dbReference>
<gene>
    <name evidence="3" type="ordered locus">Weevi_0753</name>
</gene>
<dbReference type="AlphaFoldDB" id="F0P0I3"/>
<dbReference type="Pfam" id="PF01648">
    <property type="entry name" value="ACPS"/>
    <property type="match status" value="1"/>
</dbReference>
<keyword evidence="4" id="KW-1185">Reference proteome</keyword>
<dbReference type="SUPFAM" id="SSF56214">
    <property type="entry name" value="4'-phosphopantetheinyl transferase"/>
    <property type="match status" value="2"/>
</dbReference>
<dbReference type="InterPro" id="IPR008278">
    <property type="entry name" value="4-PPantetheinyl_Trfase_dom"/>
</dbReference>
<dbReference type="Gene3D" id="3.90.470.20">
    <property type="entry name" value="4'-phosphopantetheinyl transferase domain"/>
    <property type="match status" value="1"/>
</dbReference>
<dbReference type="InterPro" id="IPR037143">
    <property type="entry name" value="4-PPantetheinyl_Trfase_dom_sf"/>
</dbReference>
<sequence length="211" mass="25215">MGITHDLQFKEQTRIVCWKLTESTEELLAFLSLSEKRLEKFQGLRPKQAREYLGLRACLKALDLDYDVLYDEKGKPYLPTSNELSITHSYEYVAVGISDLPLGIDIEKSRPKKILNIKEKYVRDDEFYWLKKYPDQLVDYLHILWGLKEGLYKLNGGNLWNFLHHYRIEEFSLKEKQAISCWISDQKSSRIYYGHYKKFDDFYLTWVLDYT</sequence>
<evidence type="ECO:0000259" key="2">
    <source>
        <dbReference type="Pfam" id="PF01648"/>
    </source>
</evidence>
<dbReference type="Proteomes" id="UP000008641">
    <property type="component" value="Chromosome"/>
</dbReference>
<accession>F0P0I3</accession>
<feature type="domain" description="4'-phosphopantetheinyl transferase" evidence="2">
    <location>
        <begin position="101"/>
        <end position="205"/>
    </location>
</feature>
<evidence type="ECO:0000313" key="4">
    <source>
        <dbReference type="Proteomes" id="UP000008641"/>
    </source>
</evidence>
<evidence type="ECO:0000256" key="1">
    <source>
        <dbReference type="ARBA" id="ARBA00022679"/>
    </source>
</evidence>
<dbReference type="HOGENOM" id="CLU_104083_2_0_10"/>
<protein>
    <submittedName>
        <fullName evidence="3">4'-phosphopantetheinyl transferase</fullName>
    </submittedName>
</protein>
<keyword evidence="1 3" id="KW-0808">Transferase</keyword>
<evidence type="ECO:0000313" key="3">
    <source>
        <dbReference type="EMBL" id="ADX67467.1"/>
    </source>
</evidence>
<name>F0P0I3_WEEVC</name>
<dbReference type="EMBL" id="CP002455">
    <property type="protein sequence ID" value="ADX67467.1"/>
    <property type="molecule type" value="Genomic_DNA"/>
</dbReference>
<reference evidence="4" key="2">
    <citation type="journal article" date="2011" name="Stand. Genomic Sci.">
        <title>Complete genome sequence of Weeksella virosa type strain (9751T).</title>
        <authorList>
            <person name="Lang E."/>
            <person name="Teshima H."/>
            <person name="Lucas S."/>
            <person name="Lapidus A."/>
            <person name="Hammon N."/>
            <person name="Deshpande S."/>
            <person name="Nolan M."/>
            <person name="Cheng J."/>
            <person name="Pitluck S."/>
            <person name="Liolios K."/>
            <person name="Pagani I."/>
            <person name="Mikhailova N."/>
            <person name="Ivanova N."/>
            <person name="Mavromatis K."/>
            <person name="Pati A."/>
            <person name="Tapia R."/>
            <person name="Han C."/>
            <person name="Goodwin L."/>
            <person name="Chen A."/>
            <person name="Palaniappan K."/>
            <person name="Land M."/>
            <person name="Hauser L."/>
            <person name="Chang Y."/>
            <person name="Jeffries C."/>
            <person name="Brambilla E."/>
            <person name="Kopitz M."/>
            <person name="Rohde M."/>
            <person name="Goker M."/>
            <person name="Tindall B."/>
            <person name="Detter J."/>
            <person name="Woyke T."/>
            <person name="Bristow J."/>
            <person name="Eisen J."/>
            <person name="Markowitz V."/>
            <person name="Hugenholtz P."/>
            <person name="Klenk H."/>
            <person name="Kyrpides N."/>
        </authorList>
    </citation>
    <scope>NUCLEOTIDE SEQUENCE [LARGE SCALE GENOMIC DNA]</scope>
    <source>
        <strain evidence="4">ATCC 43766 / DSM 16922 / JCM 21250 / NBRC 16016 / NCTC 11634 / CL345/78</strain>
    </source>
</reference>
<dbReference type="GO" id="GO:0008897">
    <property type="term" value="F:holo-[acyl-carrier-protein] synthase activity"/>
    <property type="evidence" value="ECO:0007669"/>
    <property type="project" value="InterPro"/>
</dbReference>
<dbReference type="eggNOG" id="COG2091">
    <property type="taxonomic scope" value="Bacteria"/>
</dbReference>
<dbReference type="STRING" id="865938.Weevi_0753"/>